<accession>A0A6S7BLG6</accession>
<name>A0A6S7BLG6_9BURK</name>
<reference evidence="2 3" key="1">
    <citation type="submission" date="2020-04" db="EMBL/GenBank/DDBJ databases">
        <authorList>
            <person name="De Canck E."/>
        </authorList>
    </citation>
    <scope>NUCLEOTIDE SEQUENCE [LARGE SCALE GENOMIC DNA]</scope>
    <source>
        <strain evidence="2 3">LMG 26690</strain>
    </source>
</reference>
<evidence type="ECO:0000313" key="3">
    <source>
        <dbReference type="Proteomes" id="UP000494214"/>
    </source>
</evidence>
<proteinExistence type="predicted"/>
<feature type="signal peptide" evidence="1">
    <location>
        <begin position="1"/>
        <end position="22"/>
    </location>
</feature>
<protein>
    <submittedName>
        <fullName evidence="2">Uncharacterized protein</fullName>
    </submittedName>
</protein>
<dbReference type="RefSeq" id="WP_175125980.1">
    <property type="nucleotide sequence ID" value="NZ_CADIJM010000021.1"/>
</dbReference>
<keyword evidence="1" id="KW-0732">Signal</keyword>
<gene>
    <name evidence="2" type="ORF">LMG26690_05174</name>
</gene>
<sequence length="113" mass="12210">MRIAAGAAGALAILLCSGPAFGQYVVRTQDMSGKWSVPNPQYEGVPELFRASSGAKRACLDRGPPSNLYRAAKVIDLRTGEEVLVVDCIPIRNEQRQRSEQIRANALKAAPTQ</sequence>
<evidence type="ECO:0000256" key="1">
    <source>
        <dbReference type="SAM" id="SignalP"/>
    </source>
</evidence>
<dbReference type="AlphaFoldDB" id="A0A6S7BLG6"/>
<feature type="chain" id="PRO_5028847842" evidence="1">
    <location>
        <begin position="23"/>
        <end position="113"/>
    </location>
</feature>
<keyword evidence="3" id="KW-1185">Reference proteome</keyword>
<evidence type="ECO:0000313" key="2">
    <source>
        <dbReference type="EMBL" id="CAB3735089.1"/>
    </source>
</evidence>
<dbReference type="EMBL" id="CADIJM010000021">
    <property type="protein sequence ID" value="CAB3735089.1"/>
    <property type="molecule type" value="Genomic_DNA"/>
</dbReference>
<dbReference type="Proteomes" id="UP000494214">
    <property type="component" value="Unassembled WGS sequence"/>
</dbReference>
<organism evidence="2 3">
    <name type="scientific">Achromobacter animicus</name>
    <dbReference type="NCBI Taxonomy" id="1389935"/>
    <lineage>
        <taxon>Bacteria</taxon>
        <taxon>Pseudomonadati</taxon>
        <taxon>Pseudomonadota</taxon>
        <taxon>Betaproteobacteria</taxon>
        <taxon>Burkholderiales</taxon>
        <taxon>Alcaligenaceae</taxon>
        <taxon>Achromobacter</taxon>
    </lineage>
</organism>